<sequence length="153" mass="17543">MEIASVLESNVSRRKRLESECYESAVSVLGERFCASREKCIPSILSYEDALVILMTKNKTFHAILAILVNCWREKERKKFQSRNAHLGLTCIKCNSLVYNSQNMQALTYRTTETSHLRICLFTFSLDFRINAIIALMLDSSPLMIHLVLLAYS</sequence>
<dbReference type="GeneID" id="9947742"/>
<dbReference type="RefSeq" id="XP_003145875.1">
    <property type="nucleotide sequence ID" value="XM_003145827.1"/>
</dbReference>
<accession>A0A1S0TQ46</accession>
<dbReference type="AlphaFoldDB" id="A0A1S0TQ46"/>
<gene>
    <name evidence="1" type="ORF">LOAG_10300</name>
</gene>
<reference evidence="1" key="1">
    <citation type="submission" date="2012-04" db="EMBL/GenBank/DDBJ databases">
        <title>The Genome Sequence of Loa loa.</title>
        <authorList>
            <consortium name="The Broad Institute Genome Sequencing Platform"/>
            <consortium name="Broad Institute Genome Sequencing Center for Infectious Disease"/>
            <person name="Nutman T.B."/>
            <person name="Fink D.L."/>
            <person name="Russ C."/>
            <person name="Young S."/>
            <person name="Zeng Q."/>
            <person name="Gargeya S."/>
            <person name="Alvarado L."/>
            <person name="Berlin A."/>
            <person name="Chapman S.B."/>
            <person name="Chen Z."/>
            <person name="Freedman E."/>
            <person name="Gellesch M."/>
            <person name="Goldberg J."/>
            <person name="Griggs A."/>
            <person name="Gujja S."/>
            <person name="Heilman E.R."/>
            <person name="Heiman D."/>
            <person name="Howarth C."/>
            <person name="Mehta T."/>
            <person name="Neiman D."/>
            <person name="Pearson M."/>
            <person name="Roberts A."/>
            <person name="Saif S."/>
            <person name="Shea T."/>
            <person name="Shenoy N."/>
            <person name="Sisk P."/>
            <person name="Stolte C."/>
            <person name="Sykes S."/>
            <person name="White J."/>
            <person name="Yandava C."/>
            <person name="Haas B."/>
            <person name="Henn M.R."/>
            <person name="Nusbaum C."/>
            <person name="Birren B."/>
        </authorList>
    </citation>
    <scope>NUCLEOTIDE SEQUENCE [LARGE SCALE GENOMIC DNA]</scope>
</reference>
<name>A0A1S0TQ46_LOALO</name>
<proteinExistence type="predicted"/>
<dbReference type="EMBL" id="JH712074">
    <property type="protein sequence ID" value="EFO18195.1"/>
    <property type="molecule type" value="Genomic_DNA"/>
</dbReference>
<protein>
    <submittedName>
        <fullName evidence="1">Uncharacterized protein</fullName>
    </submittedName>
</protein>
<dbReference type="CTD" id="9947742"/>
<dbReference type="KEGG" id="loa:LOAG_10300"/>
<dbReference type="InParanoid" id="A0A1S0TQ46"/>
<evidence type="ECO:0000313" key="1">
    <source>
        <dbReference type="EMBL" id="EFO18195.1"/>
    </source>
</evidence>
<organism evidence="1">
    <name type="scientific">Loa loa</name>
    <name type="common">Eye worm</name>
    <name type="synonym">Filaria loa</name>
    <dbReference type="NCBI Taxonomy" id="7209"/>
    <lineage>
        <taxon>Eukaryota</taxon>
        <taxon>Metazoa</taxon>
        <taxon>Ecdysozoa</taxon>
        <taxon>Nematoda</taxon>
        <taxon>Chromadorea</taxon>
        <taxon>Rhabditida</taxon>
        <taxon>Spirurina</taxon>
        <taxon>Spiruromorpha</taxon>
        <taxon>Filarioidea</taxon>
        <taxon>Onchocercidae</taxon>
        <taxon>Loa</taxon>
    </lineage>
</organism>